<dbReference type="Pfam" id="PF00271">
    <property type="entry name" value="Helicase_C"/>
    <property type="match status" value="1"/>
</dbReference>
<dbReference type="PANTHER" id="PTHR47964">
    <property type="entry name" value="ATP-DEPENDENT DNA HELICASE HOMOLOG RECG, CHLOROPLASTIC"/>
    <property type="match status" value="1"/>
</dbReference>
<dbReference type="Pfam" id="PF02559">
    <property type="entry name" value="CarD_TRCF_RID"/>
    <property type="match status" value="1"/>
</dbReference>
<evidence type="ECO:0000256" key="12">
    <source>
        <dbReference type="ARBA" id="ARBA00070128"/>
    </source>
</evidence>
<evidence type="ECO:0000256" key="7">
    <source>
        <dbReference type="ARBA" id="ARBA00022840"/>
    </source>
</evidence>
<evidence type="ECO:0000256" key="1">
    <source>
        <dbReference type="ARBA" id="ARBA00004496"/>
    </source>
</evidence>
<evidence type="ECO:0000259" key="15">
    <source>
        <dbReference type="PROSITE" id="PS51192"/>
    </source>
</evidence>
<dbReference type="Gene3D" id="3.90.1150.50">
    <property type="entry name" value="Transcription-repair-coupling factor, D7 domain"/>
    <property type="match status" value="1"/>
</dbReference>
<dbReference type="GO" id="GO:0016787">
    <property type="term" value="F:hydrolase activity"/>
    <property type="evidence" value="ECO:0007669"/>
    <property type="project" value="UniProtKB-KW"/>
</dbReference>
<dbReference type="Pfam" id="PF00270">
    <property type="entry name" value="DEAD"/>
    <property type="match status" value="1"/>
</dbReference>
<dbReference type="SMART" id="SM00982">
    <property type="entry name" value="TRCF"/>
    <property type="match status" value="1"/>
</dbReference>
<evidence type="ECO:0000256" key="10">
    <source>
        <dbReference type="ARBA" id="ARBA00061104"/>
    </source>
</evidence>
<evidence type="ECO:0000256" key="2">
    <source>
        <dbReference type="ARBA" id="ARBA00022490"/>
    </source>
</evidence>
<dbReference type="NCBIfam" id="NF007966">
    <property type="entry name" value="PRK10689.1"/>
    <property type="match status" value="1"/>
</dbReference>
<dbReference type="InterPro" id="IPR048635">
    <property type="entry name" value="MFD_D3"/>
</dbReference>
<dbReference type="InterPro" id="IPR047112">
    <property type="entry name" value="RecG/Mfd"/>
</dbReference>
<organism evidence="17 18">
    <name type="scientific">Halioxenophilus aromaticivorans</name>
    <dbReference type="NCBI Taxonomy" id="1306992"/>
    <lineage>
        <taxon>Bacteria</taxon>
        <taxon>Pseudomonadati</taxon>
        <taxon>Pseudomonadota</taxon>
        <taxon>Gammaproteobacteria</taxon>
        <taxon>Alteromonadales</taxon>
        <taxon>Alteromonadaceae</taxon>
        <taxon>Halioxenophilus</taxon>
    </lineage>
</organism>
<keyword evidence="14" id="KW-0175">Coiled coil</keyword>
<dbReference type="Gene3D" id="2.40.10.170">
    <property type="match status" value="1"/>
</dbReference>
<name>A0AAV3TXH0_9ALTE</name>
<dbReference type="SMART" id="SM01058">
    <property type="entry name" value="CarD_TRCF"/>
    <property type="match status" value="1"/>
</dbReference>
<dbReference type="Pfam" id="PF21132">
    <property type="entry name" value="MFD_D3"/>
    <property type="match status" value="1"/>
</dbReference>
<dbReference type="FunFam" id="3.40.50.300:FF:000300">
    <property type="entry name" value="Transcription-repair-coupling factor"/>
    <property type="match status" value="1"/>
</dbReference>
<dbReference type="InterPro" id="IPR036101">
    <property type="entry name" value="CarD-like/TRCF_RID_sf"/>
</dbReference>
<evidence type="ECO:0000313" key="18">
    <source>
        <dbReference type="Proteomes" id="UP001409585"/>
    </source>
</evidence>
<evidence type="ECO:0000256" key="13">
    <source>
        <dbReference type="HAMAP-Rule" id="MF_00969"/>
    </source>
</evidence>
<dbReference type="SUPFAM" id="SSF141259">
    <property type="entry name" value="CarD-like"/>
    <property type="match status" value="1"/>
</dbReference>
<dbReference type="SMART" id="SM00487">
    <property type="entry name" value="DEXDc"/>
    <property type="match status" value="1"/>
</dbReference>
<comment type="function">
    <text evidence="13">Couples transcription and DNA repair by recognizing RNA polymerase (RNAP) stalled at DNA lesions. Mediates ATP-dependent release of RNAP and its truncated transcript from the DNA, and recruitment of nucleotide excision repair machinery to the damaged site.</text>
</comment>
<dbReference type="GO" id="GO:0005524">
    <property type="term" value="F:ATP binding"/>
    <property type="evidence" value="ECO:0007669"/>
    <property type="project" value="UniProtKB-UniRule"/>
</dbReference>
<dbReference type="InterPro" id="IPR041471">
    <property type="entry name" value="UvrB_inter"/>
</dbReference>
<dbReference type="EC" id="3.6.4.-" evidence="13"/>
<keyword evidence="9 13" id="KW-0234">DNA repair</keyword>
<dbReference type="SUPFAM" id="SSF52540">
    <property type="entry name" value="P-loop containing nucleoside triphosphate hydrolases"/>
    <property type="match status" value="4"/>
</dbReference>
<dbReference type="GO" id="GO:0003684">
    <property type="term" value="F:damaged DNA binding"/>
    <property type="evidence" value="ECO:0007669"/>
    <property type="project" value="InterPro"/>
</dbReference>
<dbReference type="InterPro" id="IPR004576">
    <property type="entry name" value="Mfd"/>
</dbReference>
<dbReference type="PROSITE" id="PS51194">
    <property type="entry name" value="HELICASE_CTER"/>
    <property type="match status" value="1"/>
</dbReference>
<keyword evidence="3 13" id="KW-0547">Nucleotide-binding</keyword>
<feature type="coiled-coil region" evidence="14">
    <location>
        <begin position="1121"/>
        <end position="1148"/>
    </location>
</feature>
<dbReference type="GO" id="GO:0006355">
    <property type="term" value="P:regulation of DNA-templated transcription"/>
    <property type="evidence" value="ECO:0007669"/>
    <property type="project" value="UniProtKB-UniRule"/>
</dbReference>
<dbReference type="GO" id="GO:0003678">
    <property type="term" value="F:DNA helicase activity"/>
    <property type="evidence" value="ECO:0007669"/>
    <property type="project" value="TreeGrafter"/>
</dbReference>
<dbReference type="Proteomes" id="UP001409585">
    <property type="component" value="Unassembled WGS sequence"/>
</dbReference>
<dbReference type="InterPro" id="IPR001650">
    <property type="entry name" value="Helicase_C-like"/>
</dbReference>
<sequence>MFSPLEPPHYSPQSSIWGNLSPSAAALTFYHAVRRNKGAHLVVTTDNRSALQFEQELRSYAQGDSQCPEIIHFPDWETLPYDHFSPHADIISDRLEALFKLSAANSFILVVPFSLLMVRLPPRGYVDAHSLILAKDHRLDIESVCVRLDSAGYHRVDTVMEHGEYAVRGALVDIFAMGSNTPYRIDLFDDEIETIRTFNPSTQITIDNINEIKLLPAHEFPLDDQGIKRFRDQWHSQFDVDHKSCPIYQDVCEGISPPGIEYYLPLFFEQLETLFDYIGEGAQIYSYGDLPNAGESFWSEITARFENLNVDPKRPLLAPNKIYLASDQVFALLKQVEHTKMRPETDSGVAAQVQPLPNLTADQHSNKPLANLHTFLSQSDATVLICADTQGRQEILLEQLNKGRNKVAAVANYNAIFEHPGEQLITVCPIEKGFQLTAGDGHTIALVGEADLYGTRATPLRRRKKQIDATEQVIKHLTELSLDSPVVHLEHGVGRYRGLQIIDIDGQANEFLTLEYADQAKLYVPVANLHMISRYGGADEQQAPLHKLGTDAWSKAKQKAAEKVRDVAAELLNVYALRAAKKGKAFDYSKELYQQFAKSFPYQETEDQQSAIDAVIADMGSAQPMDRLVCGDVGFGKTEVAIRAAFIAAIAGKQVALMVPTTLLAQQHYDNFTDRFAQWPVKVGLLSRFQSTSQINATLAELKDGKVDIIIGTHKLIQGDVKYNDLGLVIIDEEHRFGVRQKERFKSLRAEIDVLALTATPIPRTLNMSMQGVRDLSIIATAPAKRLAVKTFVQEKQSSLVKEAVLREILRGGQVYYLHNDVKSIDKTAADLQVLVPEARVGIGHGQMRERELEGVMNDFYHKRFNVLVATTIIETGLDIPNANTIIIERADKFGLAQLHQLRGRVGRSHHQAYAYLLTPPEKKLSSDASKRLEAISVATELGSGFTLATHDLEIRGAGELLGEEQSGQIQHVGFSLYMDMLDRAVKAIKSGKLAEAKLENDEQTDINLRISALIPDDYLPDVNQRLLLYKRLANTTNEQEIFDLQVEIIDRFGSLPEPTKNLIRVTNLRLKAEQLGIGKIEANNEQIKIEFQKETSIDPMKIVNLVQKQPQRYALDGANKLKYRVEMSDAHAKLEQAEQLMQTLQSK</sequence>
<keyword evidence="2 13" id="KW-0963">Cytoplasm</keyword>
<proteinExistence type="inferred from homology"/>
<dbReference type="InterPro" id="IPR027417">
    <property type="entry name" value="P-loop_NTPase"/>
</dbReference>
<keyword evidence="6" id="KW-0347">Helicase</keyword>
<dbReference type="InterPro" id="IPR037235">
    <property type="entry name" value="TRCF-like_C_D7"/>
</dbReference>
<dbReference type="Pfam" id="PF03461">
    <property type="entry name" value="TRCF"/>
    <property type="match status" value="1"/>
</dbReference>
<dbReference type="FunFam" id="3.40.50.300:FF:000546">
    <property type="entry name" value="Transcription-repair-coupling factor"/>
    <property type="match status" value="1"/>
</dbReference>
<protein>
    <recommendedName>
        <fullName evidence="12 13">Transcription-repair-coupling factor</fullName>
        <shortName evidence="13">TRCF</shortName>
        <ecNumber evidence="13">3.6.4.-</ecNumber>
    </recommendedName>
</protein>
<dbReference type="Gene3D" id="3.40.50.300">
    <property type="entry name" value="P-loop containing nucleotide triphosphate hydrolases"/>
    <property type="match status" value="2"/>
</dbReference>
<keyword evidence="7 13" id="KW-0067">ATP-binding</keyword>
<dbReference type="Gene3D" id="3.40.50.11180">
    <property type="match status" value="1"/>
</dbReference>
<keyword evidence="8 13" id="KW-0238">DNA-binding</keyword>
<dbReference type="PROSITE" id="PS51192">
    <property type="entry name" value="HELICASE_ATP_BIND_1"/>
    <property type="match status" value="1"/>
</dbReference>
<dbReference type="CDD" id="cd18810">
    <property type="entry name" value="SF2_C_TRCF"/>
    <property type="match status" value="1"/>
</dbReference>
<evidence type="ECO:0000256" key="5">
    <source>
        <dbReference type="ARBA" id="ARBA00022801"/>
    </source>
</evidence>
<evidence type="ECO:0000256" key="14">
    <source>
        <dbReference type="SAM" id="Coils"/>
    </source>
</evidence>
<evidence type="ECO:0000313" key="17">
    <source>
        <dbReference type="EMBL" id="GAA4931766.1"/>
    </source>
</evidence>
<dbReference type="RefSeq" id="WP_345416541.1">
    <property type="nucleotide sequence ID" value="NZ_AP031496.1"/>
</dbReference>
<evidence type="ECO:0000256" key="4">
    <source>
        <dbReference type="ARBA" id="ARBA00022763"/>
    </source>
</evidence>
<feature type="domain" description="Helicase C-terminal" evidence="16">
    <location>
        <begin position="800"/>
        <end position="954"/>
    </location>
</feature>
<comment type="caution">
    <text evidence="17">The sequence shown here is derived from an EMBL/GenBank/DDBJ whole genome shotgun (WGS) entry which is preliminary data.</text>
</comment>
<keyword evidence="18" id="KW-1185">Reference proteome</keyword>
<gene>
    <name evidence="13 17" type="primary">mfd</name>
    <name evidence="17" type="ORF">GCM10025791_04990</name>
</gene>
<feature type="domain" description="Helicase ATP-binding" evidence="15">
    <location>
        <begin position="618"/>
        <end position="779"/>
    </location>
</feature>
<dbReference type="EMBL" id="BAABLX010000004">
    <property type="protein sequence ID" value="GAA4931766.1"/>
    <property type="molecule type" value="Genomic_DNA"/>
</dbReference>
<dbReference type="Gene3D" id="3.40.50.11140">
    <property type="match status" value="1"/>
</dbReference>
<dbReference type="InterPro" id="IPR014001">
    <property type="entry name" value="Helicase_ATP-bd"/>
</dbReference>
<dbReference type="HAMAP" id="MF_00969">
    <property type="entry name" value="TRCF"/>
    <property type="match status" value="1"/>
</dbReference>
<comment type="subcellular location">
    <subcellularLocation>
        <location evidence="1 13">Cytoplasm</location>
    </subcellularLocation>
</comment>
<dbReference type="CDD" id="cd17991">
    <property type="entry name" value="DEXHc_TRCF"/>
    <property type="match status" value="1"/>
</dbReference>
<evidence type="ECO:0000259" key="16">
    <source>
        <dbReference type="PROSITE" id="PS51194"/>
    </source>
</evidence>
<evidence type="ECO:0000256" key="8">
    <source>
        <dbReference type="ARBA" id="ARBA00023125"/>
    </source>
</evidence>
<dbReference type="Pfam" id="PF17757">
    <property type="entry name" value="UvrB_inter"/>
    <property type="match status" value="1"/>
</dbReference>
<dbReference type="InterPro" id="IPR011545">
    <property type="entry name" value="DEAD/DEAH_box_helicase_dom"/>
</dbReference>
<evidence type="ECO:0000256" key="9">
    <source>
        <dbReference type="ARBA" id="ARBA00023204"/>
    </source>
</evidence>
<dbReference type="NCBIfam" id="TIGR00580">
    <property type="entry name" value="mfd"/>
    <property type="match status" value="1"/>
</dbReference>
<evidence type="ECO:0000256" key="6">
    <source>
        <dbReference type="ARBA" id="ARBA00022806"/>
    </source>
</evidence>
<dbReference type="Gene3D" id="3.30.2060.10">
    <property type="entry name" value="Penicillin-binding protein 1b domain"/>
    <property type="match status" value="1"/>
</dbReference>
<comment type="similarity">
    <text evidence="11 13">In the C-terminal section; belongs to the helicase family. RecG subfamily.</text>
</comment>
<comment type="similarity">
    <text evidence="10 13">In the N-terminal section; belongs to the UvrB family.</text>
</comment>
<dbReference type="GO" id="GO:0005737">
    <property type="term" value="C:cytoplasm"/>
    <property type="evidence" value="ECO:0007669"/>
    <property type="project" value="UniProtKB-SubCell"/>
</dbReference>
<keyword evidence="5 13" id="KW-0378">Hydrolase</keyword>
<evidence type="ECO:0000256" key="3">
    <source>
        <dbReference type="ARBA" id="ARBA00022741"/>
    </source>
</evidence>
<dbReference type="SMART" id="SM00490">
    <property type="entry name" value="HELICc"/>
    <property type="match status" value="1"/>
</dbReference>
<accession>A0AAV3TXH0</accession>
<evidence type="ECO:0000256" key="11">
    <source>
        <dbReference type="ARBA" id="ARBA00061399"/>
    </source>
</evidence>
<dbReference type="PANTHER" id="PTHR47964:SF1">
    <property type="entry name" value="ATP-DEPENDENT DNA HELICASE HOMOLOG RECG, CHLOROPLASTIC"/>
    <property type="match status" value="1"/>
</dbReference>
<dbReference type="SUPFAM" id="SSF143517">
    <property type="entry name" value="TRCF domain-like"/>
    <property type="match status" value="1"/>
</dbReference>
<dbReference type="InterPro" id="IPR003711">
    <property type="entry name" value="CarD-like/TRCF_RID"/>
</dbReference>
<dbReference type="GO" id="GO:0000716">
    <property type="term" value="P:transcription-coupled nucleotide-excision repair, DNA damage recognition"/>
    <property type="evidence" value="ECO:0007669"/>
    <property type="project" value="UniProtKB-UniRule"/>
</dbReference>
<dbReference type="InterPro" id="IPR005118">
    <property type="entry name" value="TRCF_C"/>
</dbReference>
<keyword evidence="4 13" id="KW-0227">DNA damage</keyword>
<dbReference type="AlphaFoldDB" id="A0AAV3TXH0"/>
<reference evidence="18" key="1">
    <citation type="journal article" date="2019" name="Int. J. Syst. Evol. Microbiol.">
        <title>The Global Catalogue of Microorganisms (GCM) 10K type strain sequencing project: providing services to taxonomists for standard genome sequencing and annotation.</title>
        <authorList>
            <consortium name="The Broad Institute Genomics Platform"/>
            <consortium name="The Broad Institute Genome Sequencing Center for Infectious Disease"/>
            <person name="Wu L."/>
            <person name="Ma J."/>
        </authorList>
    </citation>
    <scope>NUCLEOTIDE SEQUENCE [LARGE SCALE GENOMIC DNA]</scope>
    <source>
        <strain evidence="18">JCM 19134</strain>
    </source>
</reference>